<organism evidence="2 3">
    <name type="scientific">Podospora pseudocomata</name>
    <dbReference type="NCBI Taxonomy" id="2093779"/>
    <lineage>
        <taxon>Eukaryota</taxon>
        <taxon>Fungi</taxon>
        <taxon>Dikarya</taxon>
        <taxon>Ascomycota</taxon>
        <taxon>Pezizomycotina</taxon>
        <taxon>Sordariomycetes</taxon>
        <taxon>Sordariomycetidae</taxon>
        <taxon>Sordariales</taxon>
        <taxon>Podosporaceae</taxon>
        <taxon>Podospora</taxon>
    </lineage>
</organism>
<name>A0ABR0GBZ4_9PEZI</name>
<dbReference type="Proteomes" id="UP001323405">
    <property type="component" value="Unassembled WGS sequence"/>
</dbReference>
<dbReference type="EMBL" id="JAFFHA010000007">
    <property type="protein sequence ID" value="KAK4653223.1"/>
    <property type="molecule type" value="Genomic_DNA"/>
</dbReference>
<evidence type="ECO:0000256" key="1">
    <source>
        <dbReference type="SAM" id="MobiDB-lite"/>
    </source>
</evidence>
<comment type="caution">
    <text evidence="2">The sequence shown here is derived from an EMBL/GenBank/DDBJ whole genome shotgun (WGS) entry which is preliminary data.</text>
</comment>
<dbReference type="CDD" id="cd18724">
    <property type="entry name" value="PIN_LabA-like"/>
    <property type="match status" value="1"/>
</dbReference>
<accession>A0ABR0GBZ4</accession>
<protein>
    <submittedName>
        <fullName evidence="2">Uncharacterized protein</fullName>
    </submittedName>
</protein>
<keyword evidence="3" id="KW-1185">Reference proteome</keyword>
<proteinExistence type="predicted"/>
<dbReference type="PANTHER" id="PTHR15837:SF5">
    <property type="entry name" value="NYN DOMAIN-CONTAINING PROTEIN"/>
    <property type="match status" value="1"/>
</dbReference>
<evidence type="ECO:0000313" key="3">
    <source>
        <dbReference type="Proteomes" id="UP001323405"/>
    </source>
</evidence>
<gene>
    <name evidence="2" type="ORF">QC762_506210</name>
</gene>
<dbReference type="InterPro" id="IPR007681">
    <property type="entry name" value="Mog1"/>
</dbReference>
<dbReference type="PANTHER" id="PTHR15837">
    <property type="entry name" value="RAN GUANINE NUCLEOTIDE RELEASE FACTOR"/>
    <property type="match status" value="1"/>
</dbReference>
<evidence type="ECO:0000313" key="2">
    <source>
        <dbReference type="EMBL" id="KAK4653223.1"/>
    </source>
</evidence>
<reference evidence="2 3" key="1">
    <citation type="journal article" date="2023" name="bioRxiv">
        <title>High-quality genome assemblies of four members of thePodospora anserinaspecies complex.</title>
        <authorList>
            <person name="Ament-Velasquez S.L."/>
            <person name="Vogan A.A."/>
            <person name="Wallerman O."/>
            <person name="Hartmann F."/>
            <person name="Gautier V."/>
            <person name="Silar P."/>
            <person name="Giraud T."/>
            <person name="Johannesson H."/>
        </authorList>
    </citation>
    <scope>NUCLEOTIDE SEQUENCE [LARGE SCALE GENOMIC DNA]</scope>
    <source>
        <strain evidence="2 3">CBS 415.72m</strain>
    </source>
</reference>
<sequence length="821" mass="90952">MCQGGSRSPRRFDRSTTINPIRVVISQTTRSESNEMASSADMASTSYFGRPVAKHRLATDFDLLVKWSRVLGARPENPSCILSQLSKEDQAALFSPSFEQFRIVDDASEGPKIEIVQNKLYERLGLAPMDPDLAAMMVSDNYKRSEKSLCDVACHLRDAEEESGILYDFCLQKAKNAGWTDYEAHQYAKMYRSRHFVHIVRRRQQEIRDEKRKLTIPGYTPIERDLIPVIEDPLEAASTTGLRSYFAGLPEATSTLASVRLAENGPPASAYAGQTHDLQQTPVSAPTSNVGYMQAARHEYHPSFSPHVTTSVVDQLRLEDIQLYQTPSPVGEHSQANATPFTPSPAPMTTKASYSGYVSGASDTSMEAQASDNSGQFSDASSAVTEMPVYAADDDDYDDADGGALLPRDLAESLGIPSQIPYSSHVTQQPVFQTMPTVPLGALLGAGLSGYWLPVYAASDVAENGNQNSPAFQFPPLNAPANTECNSPDLVLTTTTQFGDTQLTTLLTPAKGPRNSLSENVKVTQYPESRQQLWNGMTCYDVPSSALGFLKKHQILPTYWTTKLGKERFLRHKFSDLKHADAKVMRDKTLGKVARNPVYIVVDLSNIIIGFYDKMKEKRGIPLGRRVIAPAFSFNNFDTLLARDRSVGKRILAGSLGSATKSLPSHVKQAGAIGYDVNLLHRVSKPVSPRKMRADLQSDTSNDDDDLFTGPMKLGEQGVDEVLHLKLLQLDFDHKPGTICLGTGDAASAEYSDGFLKNIERLLERGWRVELYGWAHNISFAWRDEFETKWADFFKIIELDEFCEELFDMTVESIPDFKPAF</sequence>
<feature type="compositionally biased region" description="Polar residues" evidence="1">
    <location>
        <begin position="328"/>
        <end position="341"/>
    </location>
</feature>
<dbReference type="RefSeq" id="XP_062742198.1">
    <property type="nucleotide sequence ID" value="XM_062891042.1"/>
</dbReference>
<feature type="region of interest" description="Disordered" evidence="1">
    <location>
        <begin position="328"/>
        <end position="347"/>
    </location>
</feature>
<dbReference type="GeneID" id="87910949"/>